<feature type="compositionally biased region" description="Low complexity" evidence="1">
    <location>
        <begin position="16"/>
        <end position="27"/>
    </location>
</feature>
<dbReference type="Gene3D" id="3.30.70.330">
    <property type="match status" value="1"/>
</dbReference>
<dbReference type="GO" id="GO:0005634">
    <property type="term" value="C:nucleus"/>
    <property type="evidence" value="ECO:0007669"/>
    <property type="project" value="UniProtKB-SubCell"/>
</dbReference>
<feature type="region of interest" description="Disordered" evidence="1">
    <location>
        <begin position="1"/>
        <end position="108"/>
    </location>
</feature>
<feature type="compositionally biased region" description="Basic and acidic residues" evidence="1">
    <location>
        <begin position="73"/>
        <end position="83"/>
    </location>
</feature>
<feature type="compositionally biased region" description="Polar residues" evidence="1">
    <location>
        <begin position="50"/>
        <end position="69"/>
    </location>
</feature>
<feature type="compositionally biased region" description="Gly residues" evidence="1">
    <location>
        <begin position="247"/>
        <end position="261"/>
    </location>
</feature>
<dbReference type="InterPro" id="IPR035979">
    <property type="entry name" value="RBD_domain_sf"/>
</dbReference>
<gene>
    <name evidence="2" type="ORF">CERZMDRAFT_101713</name>
</gene>
<feature type="region of interest" description="Disordered" evidence="1">
    <location>
        <begin position="211"/>
        <end position="272"/>
    </location>
</feature>
<evidence type="ECO:0000313" key="2">
    <source>
        <dbReference type="EMBL" id="KAF2208265.1"/>
    </source>
</evidence>
<feature type="compositionally biased region" description="Basic and acidic residues" evidence="1">
    <location>
        <begin position="28"/>
        <end position="41"/>
    </location>
</feature>
<evidence type="ECO:0000313" key="3">
    <source>
        <dbReference type="Proteomes" id="UP000799539"/>
    </source>
</evidence>
<dbReference type="GO" id="GO:0006397">
    <property type="term" value="P:mRNA processing"/>
    <property type="evidence" value="ECO:0007669"/>
    <property type="project" value="UniProtKB-KW"/>
</dbReference>
<dbReference type="Proteomes" id="UP000799539">
    <property type="component" value="Unassembled WGS sequence"/>
</dbReference>
<accession>A0A6A6F2U7</accession>
<feature type="region of interest" description="Disordered" evidence="1">
    <location>
        <begin position="354"/>
        <end position="379"/>
    </location>
</feature>
<dbReference type="InterPro" id="IPR012677">
    <property type="entry name" value="Nucleotide-bd_a/b_plait_sf"/>
</dbReference>
<keyword evidence="3" id="KW-1185">Reference proteome</keyword>
<protein>
    <recommendedName>
        <fullName evidence="4">RRM domain-containing protein</fullName>
    </recommendedName>
</protein>
<reference evidence="2" key="1">
    <citation type="journal article" date="2020" name="Stud. Mycol.">
        <title>101 Dothideomycetes genomes: a test case for predicting lifestyles and emergence of pathogens.</title>
        <authorList>
            <person name="Haridas S."/>
            <person name="Albert R."/>
            <person name="Binder M."/>
            <person name="Bloem J."/>
            <person name="Labutti K."/>
            <person name="Salamov A."/>
            <person name="Andreopoulos B."/>
            <person name="Baker S."/>
            <person name="Barry K."/>
            <person name="Bills G."/>
            <person name="Bluhm B."/>
            <person name="Cannon C."/>
            <person name="Castanera R."/>
            <person name="Culley D."/>
            <person name="Daum C."/>
            <person name="Ezra D."/>
            <person name="Gonzalez J."/>
            <person name="Henrissat B."/>
            <person name="Kuo A."/>
            <person name="Liang C."/>
            <person name="Lipzen A."/>
            <person name="Lutzoni F."/>
            <person name="Magnuson J."/>
            <person name="Mondo S."/>
            <person name="Nolan M."/>
            <person name="Ohm R."/>
            <person name="Pangilinan J."/>
            <person name="Park H.-J."/>
            <person name="Ramirez L."/>
            <person name="Alfaro M."/>
            <person name="Sun H."/>
            <person name="Tritt A."/>
            <person name="Yoshinaga Y."/>
            <person name="Zwiers L.-H."/>
            <person name="Turgeon B."/>
            <person name="Goodwin S."/>
            <person name="Spatafora J."/>
            <person name="Crous P."/>
            <person name="Grigoriev I."/>
        </authorList>
    </citation>
    <scope>NUCLEOTIDE SEQUENCE</scope>
    <source>
        <strain evidence="2">SCOH1-5</strain>
    </source>
</reference>
<dbReference type="InterPro" id="IPR034772">
    <property type="entry name" value="CPSF6/7"/>
</dbReference>
<feature type="compositionally biased region" description="Acidic residues" evidence="1">
    <location>
        <begin position="1"/>
        <end position="14"/>
    </location>
</feature>
<feature type="compositionally biased region" description="Low complexity" evidence="1">
    <location>
        <begin position="362"/>
        <end position="371"/>
    </location>
</feature>
<evidence type="ECO:0000256" key="1">
    <source>
        <dbReference type="SAM" id="MobiDB-lite"/>
    </source>
</evidence>
<dbReference type="EMBL" id="ML992696">
    <property type="protein sequence ID" value="KAF2208265.1"/>
    <property type="molecule type" value="Genomic_DNA"/>
</dbReference>
<dbReference type="AlphaFoldDB" id="A0A6A6F2U7"/>
<organism evidence="2 3">
    <name type="scientific">Cercospora zeae-maydis SCOH1-5</name>
    <dbReference type="NCBI Taxonomy" id="717836"/>
    <lineage>
        <taxon>Eukaryota</taxon>
        <taxon>Fungi</taxon>
        <taxon>Dikarya</taxon>
        <taxon>Ascomycota</taxon>
        <taxon>Pezizomycotina</taxon>
        <taxon>Dothideomycetes</taxon>
        <taxon>Dothideomycetidae</taxon>
        <taxon>Mycosphaerellales</taxon>
        <taxon>Mycosphaerellaceae</taxon>
        <taxon>Cercospora</taxon>
    </lineage>
</organism>
<dbReference type="SUPFAM" id="SSF54928">
    <property type="entry name" value="RNA-binding domain, RBD"/>
    <property type="match status" value="1"/>
</dbReference>
<feature type="compositionally biased region" description="Polar residues" evidence="1">
    <location>
        <begin position="90"/>
        <end position="108"/>
    </location>
</feature>
<dbReference type="PANTHER" id="PTHR23204">
    <property type="entry name" value="CLEAVAGE AND POLYADENYLATION SPECIFIC FACTOR"/>
    <property type="match status" value="1"/>
</dbReference>
<feature type="compositionally biased region" description="Basic and acidic residues" evidence="1">
    <location>
        <begin position="212"/>
        <end position="224"/>
    </location>
</feature>
<dbReference type="CDD" id="cd12372">
    <property type="entry name" value="RRM_CFIm68_CFIm59"/>
    <property type="match status" value="1"/>
</dbReference>
<proteinExistence type="predicted"/>
<dbReference type="OrthoDB" id="10065185at2759"/>
<evidence type="ECO:0008006" key="4">
    <source>
        <dbReference type="Google" id="ProtNLM"/>
    </source>
</evidence>
<dbReference type="GO" id="GO:0003676">
    <property type="term" value="F:nucleic acid binding"/>
    <property type="evidence" value="ECO:0007669"/>
    <property type="project" value="InterPro"/>
</dbReference>
<sequence>MSGEDDTFDLDIYGDESQAQEQAQNEQQHQEEENPEDRIDFGDDSYPSYEEQQVNIPQEPQAASSAQTGQKRKAPDDGHDEHQPAAPANGTPSARTASSTPVTTSVEPNATQALKLSELHWWTTEEDLRGFCAAAGVETQLRDIAFGEHKINGKSRGEAYLEFDTPAAASAVKRAVEAKEDLAVKEDGTVPREGKRKNQFQAWYVGLGNPFKGRDSGQATKKDAGAYNSAPQRGGFQRGGYQERGRGGFQQRGGFQGGRGGFQQQQNQQGFGGMSGGFGYGSGNPLMGNMMGNPMMAMGMNGMGFRGGFGGMGGMMGNNGIGRGGFGGGSARGGGYGMGGRAGFHGGGFQGNQGFQGGGYGYQQQQGMQAGANKKPRQE</sequence>
<name>A0A6A6F2U7_9PEZI</name>